<dbReference type="NCBIfam" id="TIGR04183">
    <property type="entry name" value="Por_Secre_tail"/>
    <property type="match status" value="1"/>
</dbReference>
<evidence type="ECO:0000259" key="3">
    <source>
        <dbReference type="Pfam" id="PF18962"/>
    </source>
</evidence>
<dbReference type="Pfam" id="PF18962">
    <property type="entry name" value="Por_Secre_tail"/>
    <property type="match status" value="1"/>
</dbReference>
<organism evidence="5 6">
    <name type="scientific">Paenimyroides ceti</name>
    <dbReference type="NCBI Taxonomy" id="395087"/>
    <lineage>
        <taxon>Bacteria</taxon>
        <taxon>Pseudomonadati</taxon>
        <taxon>Bacteroidota</taxon>
        <taxon>Flavobacteriia</taxon>
        <taxon>Flavobacteriales</taxon>
        <taxon>Flavobacteriaceae</taxon>
        <taxon>Paenimyroides</taxon>
    </lineage>
</organism>
<evidence type="ECO:0000313" key="5">
    <source>
        <dbReference type="EMBL" id="MDN3707641.1"/>
    </source>
</evidence>
<dbReference type="Pfam" id="PF26628">
    <property type="entry name" value="DUF8202"/>
    <property type="match status" value="1"/>
</dbReference>
<evidence type="ECO:0000313" key="6">
    <source>
        <dbReference type="Proteomes" id="UP001242368"/>
    </source>
</evidence>
<feature type="signal peptide" evidence="2">
    <location>
        <begin position="1"/>
        <end position="19"/>
    </location>
</feature>
<sequence length="527" mass="59656">MKKILLISGFMLGTVTMLAQTGSLSDKIGVWYKTDKKQSGAGSLNGFLPLDLQKSTLNSIHNLQHDKNNFYVVFNSADAESVELVNLQIRCFSFGIESRPEKMNIPYTDLLHKKINTGAIYKYEFETSVDLKDPSSNIFTINDSKEDRTNIYEVLYFKGGLNQPDHQQIQTYLSLKYGVTLLNLGNYVDASGKSIWNQTLNSLTNQEIIGLGHQASFNFTQTESSSSLNGFMKIKLSASSPKIKTDDFILMGGTEHKTIQFQRTTDHAQLLNKNWLVQVNSNSRYVTDLAFDTKDIAGFDAKETYYLLIDRNNSHFDINSATDRIQGKMINKQLVFENIQWDTDHNGYDSFTIAQGIDKKAAVEVELVDRWYMEDHKAVALIPVIKNPAQQTLKTIWYFEGKQVSDQMSFMANRTGNYQLAVTTENGVTETYETQVIKMDNVGVVTPDWTIYPNPVAINESFQIDFGFKEAKNVEVYIYQQNGKFVSRETLGSVLQHSIRTQLNTSGVYFIVAVINGKSEIKRIAVK</sequence>
<comment type="caution">
    <text evidence="5">The sequence shown here is derived from an EMBL/GenBank/DDBJ whole genome shotgun (WGS) entry which is preliminary data.</text>
</comment>
<evidence type="ECO:0000256" key="2">
    <source>
        <dbReference type="SAM" id="SignalP"/>
    </source>
</evidence>
<dbReference type="InterPro" id="IPR058515">
    <property type="entry name" value="DUF8202"/>
</dbReference>
<gene>
    <name evidence="5" type="ORF">QW060_10960</name>
</gene>
<feature type="domain" description="Secretion system C-terminal sorting" evidence="3">
    <location>
        <begin position="451"/>
        <end position="525"/>
    </location>
</feature>
<feature type="domain" description="DUF8202" evidence="4">
    <location>
        <begin position="165"/>
        <end position="343"/>
    </location>
</feature>
<dbReference type="RefSeq" id="WP_290363610.1">
    <property type="nucleotide sequence ID" value="NZ_JAUFQU010000001.1"/>
</dbReference>
<evidence type="ECO:0000256" key="1">
    <source>
        <dbReference type="ARBA" id="ARBA00022729"/>
    </source>
</evidence>
<feature type="chain" id="PRO_5047177948" evidence="2">
    <location>
        <begin position="20"/>
        <end position="527"/>
    </location>
</feature>
<protein>
    <submittedName>
        <fullName evidence="5">T9SS type A sorting domain-containing protein</fullName>
    </submittedName>
</protein>
<keyword evidence="6" id="KW-1185">Reference proteome</keyword>
<proteinExistence type="predicted"/>
<accession>A0ABT8CUG3</accession>
<keyword evidence="1 2" id="KW-0732">Signal</keyword>
<name>A0ABT8CUG3_9FLAO</name>
<dbReference type="Proteomes" id="UP001242368">
    <property type="component" value="Unassembled WGS sequence"/>
</dbReference>
<reference evidence="6" key="1">
    <citation type="journal article" date="2019" name="Int. J. Syst. Evol. Microbiol.">
        <title>The Global Catalogue of Microorganisms (GCM) 10K type strain sequencing project: providing services to taxonomists for standard genome sequencing and annotation.</title>
        <authorList>
            <consortium name="The Broad Institute Genomics Platform"/>
            <consortium name="The Broad Institute Genome Sequencing Center for Infectious Disease"/>
            <person name="Wu L."/>
            <person name="Ma J."/>
        </authorList>
    </citation>
    <scope>NUCLEOTIDE SEQUENCE [LARGE SCALE GENOMIC DNA]</scope>
    <source>
        <strain evidence="6">CECT 7184</strain>
    </source>
</reference>
<dbReference type="InterPro" id="IPR026444">
    <property type="entry name" value="Secre_tail"/>
</dbReference>
<evidence type="ECO:0000259" key="4">
    <source>
        <dbReference type="Pfam" id="PF26628"/>
    </source>
</evidence>
<dbReference type="EMBL" id="JAUFQU010000001">
    <property type="protein sequence ID" value="MDN3707641.1"/>
    <property type="molecule type" value="Genomic_DNA"/>
</dbReference>